<evidence type="ECO:0000256" key="1">
    <source>
        <dbReference type="ARBA" id="ARBA00022475"/>
    </source>
</evidence>
<sequence length="328" mass="34947">MSRLAFRAAAAVVGVALLAAYLAAALFVADLLRAVWAARPNLPVLLALVAAGALGSAYLSYRLGTAQVLANLEGDRVPRKRAPDLHRRIDALTARMDVARPELYITDARAPNAFAVGGGGDGGALVIDRSLFRLLSPREVEAILAHELAHLEGNDGFAIAMADGIGRSLVGIATVATLPALLALSGLAAASAWIRGRPRDRSGPFARLHQALAGGLFAGFVLATLVSRSRSRKREFAADDRAAEVTGDPVALARALRRIERATEPTWPFAPFSTHKRTDEAAERWLSTHPSTDERVERLRETAESQGPTRRIPAGPSQATVGRGRSRR</sequence>
<comment type="caution">
    <text evidence="14">The sequence shown here is derived from an EMBL/GenBank/DDBJ whole genome shotgun (WGS) entry which is preliminary data.</text>
</comment>
<reference evidence="14 15" key="1">
    <citation type="journal article" date="2014" name="PLoS Genet.">
        <title>Phylogenetically driven sequencing of extremely halophilic archaea reveals strategies for static and dynamic osmo-response.</title>
        <authorList>
            <person name="Becker E.A."/>
            <person name="Seitzer P.M."/>
            <person name="Tritt A."/>
            <person name="Larsen D."/>
            <person name="Krusor M."/>
            <person name="Yao A.I."/>
            <person name="Wu D."/>
            <person name="Madern D."/>
            <person name="Eisen J.A."/>
            <person name="Darling A.E."/>
            <person name="Facciotti M.T."/>
        </authorList>
    </citation>
    <scope>NUCLEOTIDE SEQUENCE [LARGE SCALE GENOMIC DNA]</scope>
    <source>
        <strain evidence="14 15">DSM 19288</strain>
    </source>
</reference>
<dbReference type="STRING" id="1227465.C463_06067"/>
<comment type="cofactor">
    <cofactor evidence="10">
        <name>Zn(2+)</name>
        <dbReference type="ChEBI" id="CHEBI:29105"/>
    </cofactor>
    <text evidence="10">Binds 1 zinc ion per subunit.</text>
</comment>
<accession>M0EGY5</accession>
<name>M0EGY5_9EURY</name>
<evidence type="ECO:0000313" key="15">
    <source>
        <dbReference type="Proteomes" id="UP000011586"/>
    </source>
</evidence>
<dbReference type="PANTHER" id="PTHR43221:SF2">
    <property type="entry name" value="PROTEASE HTPX HOMOLOG"/>
    <property type="match status" value="1"/>
</dbReference>
<gene>
    <name evidence="14" type="ORF">C463_06067</name>
</gene>
<dbReference type="Gene3D" id="3.30.2010.10">
    <property type="entry name" value="Metalloproteases ('zincins'), catalytic domain"/>
    <property type="match status" value="1"/>
</dbReference>
<keyword evidence="15" id="KW-1185">Reference proteome</keyword>
<keyword evidence="8 10" id="KW-0482">Metalloprotease</keyword>
<organism evidence="14 15">
    <name type="scientific">Halorubrum californiense DSM 19288</name>
    <dbReference type="NCBI Taxonomy" id="1227465"/>
    <lineage>
        <taxon>Archaea</taxon>
        <taxon>Methanobacteriati</taxon>
        <taxon>Methanobacteriota</taxon>
        <taxon>Stenosarchaea group</taxon>
        <taxon>Halobacteria</taxon>
        <taxon>Halobacteriales</taxon>
        <taxon>Haloferacaceae</taxon>
        <taxon>Halorubrum</taxon>
    </lineage>
</organism>
<evidence type="ECO:0000256" key="8">
    <source>
        <dbReference type="ARBA" id="ARBA00023049"/>
    </source>
</evidence>
<feature type="transmembrane region" description="Helical" evidence="12">
    <location>
        <begin position="41"/>
        <end position="61"/>
    </location>
</feature>
<keyword evidence="4" id="KW-0479">Metal-binding</keyword>
<feature type="transmembrane region" description="Helical" evidence="12">
    <location>
        <begin position="206"/>
        <end position="226"/>
    </location>
</feature>
<dbReference type="PANTHER" id="PTHR43221">
    <property type="entry name" value="PROTEASE HTPX"/>
    <property type="match status" value="1"/>
</dbReference>
<proteinExistence type="inferred from homology"/>
<dbReference type="GO" id="GO:0006508">
    <property type="term" value="P:proteolysis"/>
    <property type="evidence" value="ECO:0007669"/>
    <property type="project" value="UniProtKB-KW"/>
</dbReference>
<dbReference type="GO" id="GO:0046872">
    <property type="term" value="F:metal ion binding"/>
    <property type="evidence" value="ECO:0007669"/>
    <property type="project" value="UniProtKB-KW"/>
</dbReference>
<keyword evidence="3 12" id="KW-0812">Transmembrane</keyword>
<keyword evidence="1" id="KW-1003">Cell membrane</keyword>
<evidence type="ECO:0000256" key="10">
    <source>
        <dbReference type="RuleBase" id="RU003983"/>
    </source>
</evidence>
<dbReference type="EMBL" id="AOJK01000026">
    <property type="protein sequence ID" value="ELZ45679.1"/>
    <property type="molecule type" value="Genomic_DNA"/>
</dbReference>
<evidence type="ECO:0000256" key="3">
    <source>
        <dbReference type="ARBA" id="ARBA00022692"/>
    </source>
</evidence>
<keyword evidence="2 10" id="KW-0645">Protease</keyword>
<comment type="similarity">
    <text evidence="10">Belongs to the peptidase M48 family.</text>
</comment>
<dbReference type="InterPro" id="IPR050083">
    <property type="entry name" value="HtpX_protease"/>
</dbReference>
<evidence type="ECO:0000256" key="5">
    <source>
        <dbReference type="ARBA" id="ARBA00022801"/>
    </source>
</evidence>
<dbReference type="GO" id="GO:0004222">
    <property type="term" value="F:metalloendopeptidase activity"/>
    <property type="evidence" value="ECO:0007669"/>
    <property type="project" value="InterPro"/>
</dbReference>
<evidence type="ECO:0000256" key="7">
    <source>
        <dbReference type="ARBA" id="ARBA00022989"/>
    </source>
</evidence>
<dbReference type="AlphaFoldDB" id="M0EGY5"/>
<keyword evidence="5 10" id="KW-0378">Hydrolase</keyword>
<evidence type="ECO:0000256" key="11">
    <source>
        <dbReference type="SAM" id="MobiDB-lite"/>
    </source>
</evidence>
<dbReference type="InterPro" id="IPR001915">
    <property type="entry name" value="Peptidase_M48"/>
</dbReference>
<feature type="region of interest" description="Disordered" evidence="11">
    <location>
        <begin position="278"/>
        <end position="328"/>
    </location>
</feature>
<keyword evidence="6 10" id="KW-0862">Zinc</keyword>
<feature type="domain" description="Peptidase M48" evidence="13">
    <location>
        <begin position="80"/>
        <end position="302"/>
    </location>
</feature>
<evidence type="ECO:0000256" key="9">
    <source>
        <dbReference type="ARBA" id="ARBA00023136"/>
    </source>
</evidence>
<evidence type="ECO:0000259" key="13">
    <source>
        <dbReference type="Pfam" id="PF01435"/>
    </source>
</evidence>
<evidence type="ECO:0000256" key="12">
    <source>
        <dbReference type="SAM" id="Phobius"/>
    </source>
</evidence>
<evidence type="ECO:0000256" key="6">
    <source>
        <dbReference type="ARBA" id="ARBA00022833"/>
    </source>
</evidence>
<dbReference type="Pfam" id="PF01435">
    <property type="entry name" value="Peptidase_M48"/>
    <property type="match status" value="1"/>
</dbReference>
<keyword evidence="7 12" id="KW-1133">Transmembrane helix</keyword>
<feature type="compositionally biased region" description="Basic and acidic residues" evidence="11">
    <location>
        <begin position="291"/>
        <end position="303"/>
    </location>
</feature>
<dbReference type="Proteomes" id="UP000011586">
    <property type="component" value="Unassembled WGS sequence"/>
</dbReference>
<keyword evidence="9 12" id="KW-0472">Membrane</keyword>
<protein>
    <submittedName>
        <fullName evidence="14">Peptidase M48 Ste24p</fullName>
    </submittedName>
</protein>
<dbReference type="PATRIC" id="fig|1227465.4.peg.1194"/>
<feature type="transmembrane region" description="Helical" evidence="12">
    <location>
        <begin position="169"/>
        <end position="194"/>
    </location>
</feature>
<evidence type="ECO:0000313" key="14">
    <source>
        <dbReference type="EMBL" id="ELZ45679.1"/>
    </source>
</evidence>
<evidence type="ECO:0000256" key="4">
    <source>
        <dbReference type="ARBA" id="ARBA00022723"/>
    </source>
</evidence>
<dbReference type="RefSeq" id="WP_008441981.1">
    <property type="nucleotide sequence ID" value="NZ_AOJK01000026.1"/>
</dbReference>
<evidence type="ECO:0000256" key="2">
    <source>
        <dbReference type="ARBA" id="ARBA00022670"/>
    </source>
</evidence>
<dbReference type="OrthoDB" id="186977at2157"/>